<gene>
    <name evidence="4" type="ORF">IAA48_07150</name>
</gene>
<dbReference type="GO" id="GO:0016491">
    <property type="term" value="F:oxidoreductase activity"/>
    <property type="evidence" value="ECO:0007669"/>
    <property type="project" value="InterPro"/>
</dbReference>
<dbReference type="Pfam" id="PF03358">
    <property type="entry name" value="FMN_red"/>
    <property type="match status" value="1"/>
</dbReference>
<dbReference type="AlphaFoldDB" id="A0A9D1RF08"/>
<dbReference type="EMBL" id="DXGE01000031">
    <property type="protein sequence ID" value="HIW86255.1"/>
    <property type="molecule type" value="Genomic_DNA"/>
</dbReference>
<dbReference type="PANTHER" id="PTHR43278">
    <property type="entry name" value="NAD(P)H-DEPENDENT FMN-CONTAINING OXIDOREDUCTASE YWQN-RELATED"/>
    <property type="match status" value="1"/>
</dbReference>
<evidence type="ECO:0000259" key="3">
    <source>
        <dbReference type="Pfam" id="PF03358"/>
    </source>
</evidence>
<feature type="domain" description="NADPH-dependent FMN reductase-like" evidence="3">
    <location>
        <begin position="4"/>
        <end position="139"/>
    </location>
</feature>
<dbReference type="Gene3D" id="3.40.50.360">
    <property type="match status" value="1"/>
</dbReference>
<keyword evidence="2" id="KW-0288">FMN</keyword>
<proteinExistence type="predicted"/>
<comment type="caution">
    <text evidence="4">The sequence shown here is derived from an EMBL/GenBank/DDBJ whole genome shotgun (WGS) entry which is preliminary data.</text>
</comment>
<reference evidence="4" key="1">
    <citation type="journal article" date="2021" name="PeerJ">
        <title>Extensive microbial diversity within the chicken gut microbiome revealed by metagenomics and culture.</title>
        <authorList>
            <person name="Gilroy R."/>
            <person name="Ravi A."/>
            <person name="Getino M."/>
            <person name="Pursley I."/>
            <person name="Horton D.L."/>
            <person name="Alikhan N.F."/>
            <person name="Baker D."/>
            <person name="Gharbi K."/>
            <person name="Hall N."/>
            <person name="Watson M."/>
            <person name="Adriaenssens E.M."/>
            <person name="Foster-Nyarko E."/>
            <person name="Jarju S."/>
            <person name="Secka A."/>
            <person name="Antonio M."/>
            <person name="Oren A."/>
            <person name="Chaudhuri R.R."/>
            <person name="La Ragione R."/>
            <person name="Hildebrand F."/>
            <person name="Pallen M.J."/>
        </authorList>
    </citation>
    <scope>NUCLEOTIDE SEQUENCE</scope>
    <source>
        <strain evidence="4">421</strain>
    </source>
</reference>
<protein>
    <submittedName>
        <fullName evidence="4">Flavodoxin family protein</fullName>
    </submittedName>
</protein>
<dbReference type="SUPFAM" id="SSF52218">
    <property type="entry name" value="Flavoproteins"/>
    <property type="match status" value="1"/>
</dbReference>
<dbReference type="Proteomes" id="UP000824205">
    <property type="component" value="Unassembled WGS sequence"/>
</dbReference>
<keyword evidence="1" id="KW-0285">Flavoprotein</keyword>
<name>A0A9D1RF08_9FIRM</name>
<reference evidence="4" key="2">
    <citation type="submission" date="2021-04" db="EMBL/GenBank/DDBJ databases">
        <authorList>
            <person name="Gilroy R."/>
        </authorList>
    </citation>
    <scope>NUCLEOTIDE SEQUENCE</scope>
    <source>
        <strain evidence="4">421</strain>
    </source>
</reference>
<organism evidence="4 5">
    <name type="scientific">Candidatus Eubacterium faecipullorum</name>
    <dbReference type="NCBI Taxonomy" id="2838571"/>
    <lineage>
        <taxon>Bacteria</taxon>
        <taxon>Bacillati</taxon>
        <taxon>Bacillota</taxon>
        <taxon>Clostridia</taxon>
        <taxon>Eubacteriales</taxon>
        <taxon>Eubacteriaceae</taxon>
        <taxon>Eubacterium</taxon>
    </lineage>
</organism>
<dbReference type="PANTHER" id="PTHR43278:SF4">
    <property type="entry name" value="NAD(P)H-DEPENDENT FMN-CONTAINING OXIDOREDUCTASE YWQN-RELATED"/>
    <property type="match status" value="1"/>
</dbReference>
<dbReference type="InterPro" id="IPR005025">
    <property type="entry name" value="FMN_Rdtase-like_dom"/>
</dbReference>
<evidence type="ECO:0000256" key="2">
    <source>
        <dbReference type="ARBA" id="ARBA00022643"/>
    </source>
</evidence>
<evidence type="ECO:0000313" key="4">
    <source>
        <dbReference type="EMBL" id="HIW86255.1"/>
    </source>
</evidence>
<accession>A0A9D1RF08</accession>
<dbReference type="InterPro" id="IPR051796">
    <property type="entry name" value="ISF_SsuE-like"/>
</dbReference>
<evidence type="ECO:0000313" key="5">
    <source>
        <dbReference type="Proteomes" id="UP000824205"/>
    </source>
</evidence>
<dbReference type="InterPro" id="IPR029039">
    <property type="entry name" value="Flavoprotein-like_sf"/>
</dbReference>
<evidence type="ECO:0000256" key="1">
    <source>
        <dbReference type="ARBA" id="ARBA00022630"/>
    </source>
</evidence>
<sequence length="189" mass="21663">MKTFLIINGSPRKDGVSSELAKQVKPYFLDCEIKEYNVYDLSPAPCIDCKYCEYHDGCSNPDLDIFFEDFERADFIAFFTPVYNNFFPAPLKAVIDRFQRYFSARFKRGANPPIEKRKKVGVVIVSGSNARSSADYMTKTLKQAFEVLNGDVCARYFIPNTDLGMYTFNVVELQKFIHQLKGLSKNPLL</sequence>